<dbReference type="InParanoid" id="A0A1S3FHF5"/>
<evidence type="ECO:0000313" key="12">
    <source>
        <dbReference type="RefSeq" id="XP_012875479.1"/>
    </source>
</evidence>
<dbReference type="FunCoup" id="A0A1S3FHF5">
    <property type="interactions" value="754"/>
</dbReference>
<comment type="similarity">
    <text evidence="2 9">Belongs to the intercrine beta (chemokine CC) family.</text>
</comment>
<accession>A0A1S3FHF5</accession>
<evidence type="ECO:0000256" key="1">
    <source>
        <dbReference type="ARBA" id="ARBA00004613"/>
    </source>
</evidence>
<dbReference type="GO" id="GO:0008009">
    <property type="term" value="F:chemokine activity"/>
    <property type="evidence" value="ECO:0007669"/>
    <property type="project" value="InterPro"/>
</dbReference>
<proteinExistence type="inferred from homology"/>
<evidence type="ECO:0000256" key="9">
    <source>
        <dbReference type="RuleBase" id="RU361150"/>
    </source>
</evidence>
<keyword evidence="7" id="KW-1015">Disulfide bond</keyword>
<dbReference type="GeneID" id="105988376"/>
<evidence type="ECO:0000256" key="2">
    <source>
        <dbReference type="ARBA" id="ARBA00010868"/>
    </source>
</evidence>
<keyword evidence="8" id="KW-0395">Inflammatory response</keyword>
<feature type="domain" description="Chemokine interleukin-8-like" evidence="10">
    <location>
        <begin position="31"/>
        <end position="90"/>
    </location>
</feature>
<reference evidence="12" key="1">
    <citation type="submission" date="2025-08" db="UniProtKB">
        <authorList>
            <consortium name="RefSeq"/>
        </authorList>
    </citation>
    <scope>IDENTIFICATION</scope>
    <source>
        <tissue evidence="12">Kidney</tissue>
    </source>
</reference>
<dbReference type="InterPro" id="IPR001811">
    <property type="entry name" value="Chemokine_IL8-like_dom"/>
</dbReference>
<evidence type="ECO:0000256" key="7">
    <source>
        <dbReference type="ARBA" id="ARBA00023157"/>
    </source>
</evidence>
<organism evidence="11 12">
    <name type="scientific">Dipodomys ordii</name>
    <name type="common">Ord's kangaroo rat</name>
    <dbReference type="NCBI Taxonomy" id="10020"/>
    <lineage>
        <taxon>Eukaryota</taxon>
        <taxon>Metazoa</taxon>
        <taxon>Chordata</taxon>
        <taxon>Craniata</taxon>
        <taxon>Vertebrata</taxon>
        <taxon>Euteleostomi</taxon>
        <taxon>Mammalia</taxon>
        <taxon>Eutheria</taxon>
        <taxon>Euarchontoglires</taxon>
        <taxon>Glires</taxon>
        <taxon>Rodentia</taxon>
        <taxon>Castorimorpha</taxon>
        <taxon>Heteromyidae</taxon>
        <taxon>Dipodomyinae</taxon>
        <taxon>Dipodomys</taxon>
    </lineage>
</organism>
<dbReference type="AlphaFoldDB" id="A0A1S3FHF5"/>
<sequence length="97" mass="10987">MVRCSSQSLVLIAFASVLLFQLFSGAEAASNFDCCLQYTKYPLSFRLIVGFTQQLADEACDINAIIFHTKRRLVCADPKQPWVKKAVRILSQRVKKM</sequence>
<dbReference type="CTD" id="6364"/>
<dbReference type="GO" id="GO:0006955">
    <property type="term" value="P:immune response"/>
    <property type="evidence" value="ECO:0007669"/>
    <property type="project" value="InterPro"/>
</dbReference>
<feature type="chain" id="PRO_5010002596" description="C-C motif chemokine" evidence="9">
    <location>
        <begin position="29"/>
        <end position="97"/>
    </location>
</feature>
<evidence type="ECO:0000256" key="6">
    <source>
        <dbReference type="ARBA" id="ARBA00022729"/>
    </source>
</evidence>
<name>A0A1S3FHF5_DIPOR</name>
<dbReference type="SMART" id="SM00199">
    <property type="entry name" value="SCY"/>
    <property type="match status" value="1"/>
</dbReference>
<evidence type="ECO:0000256" key="3">
    <source>
        <dbReference type="ARBA" id="ARBA00022500"/>
    </source>
</evidence>
<dbReference type="RefSeq" id="XP_012875479.1">
    <property type="nucleotide sequence ID" value="XM_013020025.1"/>
</dbReference>
<evidence type="ECO:0000259" key="10">
    <source>
        <dbReference type="SMART" id="SM00199"/>
    </source>
</evidence>
<dbReference type="InterPro" id="IPR034133">
    <property type="entry name" value="Chemokine_CC_DCCL"/>
</dbReference>
<keyword evidence="6 9" id="KW-0732">Signal</keyword>
<dbReference type="Pfam" id="PF00048">
    <property type="entry name" value="IL8"/>
    <property type="match status" value="1"/>
</dbReference>
<dbReference type="STRING" id="10020.ENSDORP00000020672"/>
<dbReference type="KEGG" id="dord:105988376"/>
<keyword evidence="3 9" id="KW-0145">Chemotaxis</keyword>
<dbReference type="Gene3D" id="2.40.50.40">
    <property type="match status" value="1"/>
</dbReference>
<dbReference type="InterPro" id="IPR000827">
    <property type="entry name" value="Chemokine_CC_CS"/>
</dbReference>
<dbReference type="PANTHER" id="PTHR12015">
    <property type="entry name" value="SMALL INDUCIBLE CYTOKINE A"/>
    <property type="match status" value="1"/>
</dbReference>
<dbReference type="Proteomes" id="UP000081671">
    <property type="component" value="Unplaced"/>
</dbReference>
<dbReference type="SUPFAM" id="SSF54117">
    <property type="entry name" value="Interleukin 8-like chemokines"/>
    <property type="match status" value="1"/>
</dbReference>
<dbReference type="GO" id="GO:0005615">
    <property type="term" value="C:extracellular space"/>
    <property type="evidence" value="ECO:0007669"/>
    <property type="project" value="UniProtKB-KW"/>
</dbReference>
<keyword evidence="5 9" id="KW-0964">Secreted</keyword>
<dbReference type="FunFam" id="2.40.50.40:FF:000012">
    <property type="entry name" value="C-C motif chemokine"/>
    <property type="match status" value="1"/>
</dbReference>
<comment type="subcellular location">
    <subcellularLocation>
        <location evidence="1 9">Secreted</location>
    </subcellularLocation>
</comment>
<evidence type="ECO:0000256" key="5">
    <source>
        <dbReference type="ARBA" id="ARBA00022525"/>
    </source>
</evidence>
<keyword evidence="4 9" id="KW-0202">Cytokine</keyword>
<evidence type="ECO:0000256" key="8">
    <source>
        <dbReference type="ARBA" id="ARBA00023198"/>
    </source>
</evidence>
<dbReference type="GO" id="GO:0006954">
    <property type="term" value="P:inflammatory response"/>
    <property type="evidence" value="ECO:0007669"/>
    <property type="project" value="UniProtKB-KW"/>
</dbReference>
<dbReference type="InterPro" id="IPR036048">
    <property type="entry name" value="Interleukin_8-like_sf"/>
</dbReference>
<dbReference type="CDD" id="cd01119">
    <property type="entry name" value="Chemokine_CC_DCCL"/>
    <property type="match status" value="1"/>
</dbReference>
<keyword evidence="11" id="KW-1185">Reference proteome</keyword>
<gene>
    <name evidence="12" type="primary">Ccl20</name>
</gene>
<protein>
    <recommendedName>
        <fullName evidence="9">C-C motif chemokine</fullName>
    </recommendedName>
</protein>
<evidence type="ECO:0000313" key="11">
    <source>
        <dbReference type="Proteomes" id="UP000081671"/>
    </source>
</evidence>
<dbReference type="InterPro" id="IPR039809">
    <property type="entry name" value="Chemokine_b/g/d"/>
</dbReference>
<evidence type="ECO:0000256" key="4">
    <source>
        <dbReference type="ARBA" id="ARBA00022514"/>
    </source>
</evidence>
<dbReference type="PROSITE" id="PS00472">
    <property type="entry name" value="SMALL_CYTOKINES_CC"/>
    <property type="match status" value="1"/>
</dbReference>
<dbReference type="PANTHER" id="PTHR12015:SF108">
    <property type="entry name" value="C-C MOTIF CHEMOKINE 20"/>
    <property type="match status" value="1"/>
</dbReference>
<dbReference type="OrthoDB" id="8870994at2759"/>
<feature type="signal peptide" evidence="9">
    <location>
        <begin position="1"/>
        <end position="28"/>
    </location>
</feature>